<evidence type="ECO:0000256" key="5">
    <source>
        <dbReference type="SAM" id="Phobius"/>
    </source>
</evidence>
<evidence type="ECO:0000313" key="8">
    <source>
        <dbReference type="Proteomes" id="UP000006465"/>
    </source>
</evidence>
<keyword evidence="2 5" id="KW-0812">Transmembrane</keyword>
<feature type="transmembrane region" description="Helical" evidence="5">
    <location>
        <begin position="158"/>
        <end position="180"/>
    </location>
</feature>
<evidence type="ECO:0000313" key="7">
    <source>
        <dbReference type="EMBL" id="AJF93828.1"/>
    </source>
</evidence>
<protein>
    <recommendedName>
        <fullName evidence="6">HTTM-like domain-containing protein</fullName>
    </recommendedName>
</protein>
<feature type="transmembrane region" description="Helical" evidence="5">
    <location>
        <begin position="76"/>
        <end position="99"/>
    </location>
</feature>
<evidence type="ECO:0000256" key="2">
    <source>
        <dbReference type="ARBA" id="ARBA00022692"/>
    </source>
</evidence>
<keyword evidence="3 5" id="KW-1133">Transmembrane helix</keyword>
<evidence type="ECO:0000256" key="4">
    <source>
        <dbReference type="ARBA" id="ARBA00023136"/>
    </source>
</evidence>
<feature type="transmembrane region" description="Helical" evidence="5">
    <location>
        <begin position="34"/>
        <end position="55"/>
    </location>
</feature>
<dbReference type="GO" id="GO:0012505">
    <property type="term" value="C:endomembrane system"/>
    <property type="evidence" value="ECO:0007669"/>
    <property type="project" value="UniProtKB-SubCell"/>
</dbReference>
<comment type="subcellular location">
    <subcellularLocation>
        <location evidence="1">Endomembrane system</location>
        <topology evidence="1">Multi-pass membrane protein</topology>
    </subcellularLocation>
</comment>
<dbReference type="SMART" id="SM00752">
    <property type="entry name" value="HTTM"/>
    <property type="match status" value="1"/>
</dbReference>
<dbReference type="PANTHER" id="PTHR39535">
    <property type="entry name" value="SPORULATION-DELAYING PROTEIN SDPB"/>
    <property type="match status" value="1"/>
</dbReference>
<dbReference type="InterPro" id="IPR011020">
    <property type="entry name" value="HTTM-like"/>
</dbReference>
<dbReference type="EMBL" id="CP003540">
    <property type="protein sequence ID" value="AJF93828.1"/>
    <property type="molecule type" value="Genomic_DNA"/>
</dbReference>
<dbReference type="Pfam" id="PF05090">
    <property type="entry name" value="HTTM"/>
    <property type="match status" value="1"/>
</dbReference>
<evidence type="ECO:0000256" key="1">
    <source>
        <dbReference type="ARBA" id="ARBA00004127"/>
    </source>
</evidence>
<dbReference type="RefSeq" id="WP_032802234.1">
    <property type="nucleotide sequence ID" value="NC_017945.3"/>
</dbReference>
<feature type="domain" description="HTTM-like" evidence="6">
    <location>
        <begin position="21"/>
        <end position="287"/>
    </location>
</feature>
<evidence type="ECO:0000259" key="6">
    <source>
        <dbReference type="SMART" id="SM00752"/>
    </source>
</evidence>
<dbReference type="InterPro" id="IPR053934">
    <property type="entry name" value="HTTM_dom"/>
</dbReference>
<dbReference type="PANTHER" id="PTHR39535:SF2">
    <property type="entry name" value="HTTM DOMAIN-CONTAINING PROTEIN"/>
    <property type="match status" value="1"/>
</dbReference>
<name>A0AAU8RSM1_CORPS</name>
<reference evidence="7 8" key="1">
    <citation type="journal article" date="2013" name="J. Biotechnol.">
        <title>Genome sequence of Corynebacterium pseudotuberculosis biovar equi strain 258 and prediction of antigenic targets to improve biotechnological vaccine production.</title>
        <authorList>
            <person name="Soares S.C."/>
            <person name="Trost E."/>
            <person name="Ramos R.T."/>
            <person name="Carneiro A.R."/>
            <person name="Santos A.R."/>
            <person name="Pinto A.C."/>
            <person name="Barbosa E."/>
            <person name="Aburjaile F."/>
            <person name="Ali A."/>
            <person name="Diniz C.A."/>
            <person name="Hassan S.S."/>
            <person name="Fiaux K."/>
            <person name="Guimaraes L.C."/>
            <person name="Bakhtiar S.M."/>
            <person name="Pereira U."/>
            <person name="Almeida S.S."/>
            <person name="Abreu V.A."/>
            <person name="Rocha F.S."/>
            <person name="Dorella F.A."/>
            <person name="Miyoshi A."/>
            <person name="Silva A."/>
            <person name="Azevedo V."/>
            <person name="Tauch A."/>
        </authorList>
    </citation>
    <scope>NUCLEOTIDE SEQUENCE [LARGE SCALE GENOMIC DNA]</scope>
    <source>
        <strain evidence="7 8">258</strain>
    </source>
</reference>
<sequence>MGILLNTGVRPSKLYSDIAERRLYPRYGLALTRIGYASAVLLTLLTNIGDWRLLWGEDQPWSNVEIPNQVAISNDNFFVLSVIAVCSLSALTMLLGFYSRTSTFIVWTTYLTLMRSDPLISDGGDNVLQICLLFLAFTRCGDRISIDCSRKSNKSATAYSRALSNTGWLLIVIQTMILYATSGLAKVSGETWRSGEAIAFTLKSMEFSPWPNLNEWISSLHFPLILAAYATIFIQVYFPFLILNKKTKNITIIALIMFHLGIGLFMGVTSFAIVMIATEMCFLSDRFIRGIARSLRNGMRSITAKPKTSAEEPSVRSI</sequence>
<dbReference type="InterPro" id="IPR052964">
    <property type="entry name" value="Sporulation_signal_mat"/>
</dbReference>
<keyword evidence="4 5" id="KW-0472">Membrane</keyword>
<organism evidence="7 8">
    <name type="scientific">Corynebacterium pseudotuberculosis 258</name>
    <dbReference type="NCBI Taxonomy" id="1168865"/>
    <lineage>
        <taxon>Bacteria</taxon>
        <taxon>Bacillati</taxon>
        <taxon>Actinomycetota</taxon>
        <taxon>Actinomycetes</taxon>
        <taxon>Mycobacteriales</taxon>
        <taxon>Corynebacteriaceae</taxon>
        <taxon>Corynebacterium</taxon>
    </lineage>
</organism>
<gene>
    <name evidence="7" type="ORF">CP258_00690</name>
</gene>
<dbReference type="AlphaFoldDB" id="A0AAU8RSM1"/>
<feature type="transmembrane region" description="Helical" evidence="5">
    <location>
        <begin position="220"/>
        <end position="243"/>
    </location>
</feature>
<accession>A0AAU8RSM1</accession>
<feature type="transmembrane region" description="Helical" evidence="5">
    <location>
        <begin position="250"/>
        <end position="277"/>
    </location>
</feature>
<evidence type="ECO:0000256" key="3">
    <source>
        <dbReference type="ARBA" id="ARBA00022989"/>
    </source>
</evidence>
<proteinExistence type="predicted"/>
<dbReference type="Proteomes" id="UP000006465">
    <property type="component" value="Chromosome"/>
</dbReference>
<dbReference type="KEGG" id="coe:CP258_00690"/>